<dbReference type="Proteomes" id="UP000487268">
    <property type="component" value="Unassembled WGS sequence"/>
</dbReference>
<proteinExistence type="predicted"/>
<protein>
    <submittedName>
        <fullName evidence="1">Uncharacterized protein</fullName>
    </submittedName>
</protein>
<evidence type="ECO:0000313" key="2">
    <source>
        <dbReference type="Proteomes" id="UP000487268"/>
    </source>
</evidence>
<sequence length="117" mass="12641">MTGQTAPLVLAAPAPLAGRVEWEAVIGAAGERCQCERAHAWHKKGGRCEAVHGTAGVRLLAGPVEPGPDPSRTLISPPPEELRAWCRRCWDHEVRAAARAARKAAREHAHDDMTPLF</sequence>
<gene>
    <name evidence="1" type="ORF">ACRB68_80110</name>
</gene>
<dbReference type="EMBL" id="WEGH01000009">
    <property type="protein sequence ID" value="MQY09881.1"/>
    <property type="molecule type" value="Genomic_DNA"/>
</dbReference>
<evidence type="ECO:0000313" key="1">
    <source>
        <dbReference type="EMBL" id="MQY09881.1"/>
    </source>
</evidence>
<reference evidence="1 2" key="1">
    <citation type="submission" date="2019-10" db="EMBL/GenBank/DDBJ databases">
        <title>Actinomadura rubteroloni sp. nov. and Actinomadura macrotermitis sp. nov., isolated from the gut of fungus growing-termite Macrotermes natalensis.</title>
        <authorList>
            <person name="Benndorf R."/>
            <person name="Martin K."/>
            <person name="Kuefner M."/>
            <person name="De Beer W."/>
            <person name="Kaster A.-K."/>
            <person name="Vollmers J."/>
            <person name="Poulsen M."/>
            <person name="Beemelmanns C."/>
        </authorList>
    </citation>
    <scope>NUCLEOTIDE SEQUENCE [LARGE SCALE GENOMIC DNA]</scope>
    <source>
        <strain evidence="1 2">RB68</strain>
    </source>
</reference>
<name>A0A7K0C8S4_9ACTN</name>
<dbReference type="RefSeq" id="WP_153542276.1">
    <property type="nucleotide sequence ID" value="NZ_WEGH01000009.1"/>
</dbReference>
<accession>A0A7K0C8S4</accession>
<comment type="caution">
    <text evidence="1">The sequence shown here is derived from an EMBL/GenBank/DDBJ whole genome shotgun (WGS) entry which is preliminary data.</text>
</comment>
<keyword evidence="2" id="KW-1185">Reference proteome</keyword>
<dbReference type="OrthoDB" id="4237288at2"/>
<organism evidence="1 2">
    <name type="scientific">Actinomadura macrotermitis</name>
    <dbReference type="NCBI Taxonomy" id="2585200"/>
    <lineage>
        <taxon>Bacteria</taxon>
        <taxon>Bacillati</taxon>
        <taxon>Actinomycetota</taxon>
        <taxon>Actinomycetes</taxon>
        <taxon>Streptosporangiales</taxon>
        <taxon>Thermomonosporaceae</taxon>
        <taxon>Actinomadura</taxon>
    </lineage>
</organism>
<dbReference type="AlphaFoldDB" id="A0A7K0C8S4"/>